<evidence type="ECO:0000313" key="2">
    <source>
        <dbReference type="EMBL" id="QOY52484.1"/>
    </source>
</evidence>
<protein>
    <recommendedName>
        <fullName evidence="1">MvaI/BcnI restriction endonuclease domain-containing protein</fullName>
    </recommendedName>
</protein>
<dbReference type="InterPro" id="IPR029127">
    <property type="entry name" value="MvaI_BcnI"/>
</dbReference>
<dbReference type="Pfam" id="PF15515">
    <property type="entry name" value="MvaI_BcnI"/>
    <property type="match status" value="1"/>
</dbReference>
<gene>
    <name evidence="2" type="ORF">HUE88_01950</name>
</gene>
<dbReference type="REBASE" id="454232">
    <property type="entry name" value="SspGD2ORF1955P"/>
</dbReference>
<keyword evidence="3" id="KW-1185">Reference proteome</keyword>
<name>A0A7S7RNF5_9BACT</name>
<dbReference type="Proteomes" id="UP000593994">
    <property type="component" value="Chromosome"/>
</dbReference>
<proteinExistence type="predicted"/>
<dbReference type="Gene3D" id="3.30.70.3570">
    <property type="entry name" value="MvaI/BcnI restriction endonuclease, recognition domain"/>
    <property type="match status" value="1"/>
</dbReference>
<dbReference type="RefSeq" id="WP_194370562.1">
    <property type="nucleotide sequence ID" value="NZ_CP054492.1"/>
</dbReference>
<dbReference type="InterPro" id="IPR043004">
    <property type="entry name" value="MvaI_BcnI_cat"/>
</dbReference>
<sequence length="395" mass="45561">MVFTANTNEQAYIDVLENSTHNEYVLIRMTPTMLQKSIIDASEPLRMLLKENLEIDYVTMEQGSENGLKDEVELLTNGEFVTKEVSFYRPKTKSGDPRFWIYSLKKVLEAFDLLLLTVWDGKLYAIPLKGDIEEFKHTLSTIFKIDADNLPEAVLELQAKTKELFNRGYIKTMRGGDTGIGFTFESLLGIVANSSKEPDYKGVEIKCSRQNNTTLQTLFAKTPNYAKLSNKRTSLVKDYGYWDDENKRYALYITINTIQENSKGWQLTIDSETQKIYVTKNGERVVYYDYKTLRDALAAKHKQTVFIKALSENRKSKNDVNETFLYESALYCEDSSFINFMSLMEMGNVSLDFAIHHDPETGKTRDHGFLWRIGKQHIPTLFKRQVKLCIKDTDC</sequence>
<reference evidence="2 3" key="1">
    <citation type="submission" date="2020-05" db="EMBL/GenBank/DDBJ databases">
        <title>Sulfurimonas marisnigri, sp. nov., and Sulfurimonas baltica, sp. nov., manganese oxide reducing chemolithoautotrophs of the class Epsilonproteobacteria isolated from the pelagic redoxclines of the Black and Baltic Seas and emended description of the genus Sulfurimonas.</title>
        <authorList>
            <person name="Henkel J.V."/>
            <person name="Laudan C."/>
            <person name="Werner J."/>
            <person name="Neu T."/>
            <person name="Plewe S."/>
            <person name="Sproer C."/>
            <person name="Bunk B."/>
            <person name="Schulz-Vogt H.N."/>
        </authorList>
    </citation>
    <scope>NUCLEOTIDE SEQUENCE [LARGE SCALE GENOMIC DNA]</scope>
    <source>
        <strain evidence="2 3">GD2</strain>
    </source>
</reference>
<dbReference type="EMBL" id="CP054492">
    <property type="protein sequence ID" value="QOY52484.1"/>
    <property type="molecule type" value="Genomic_DNA"/>
</dbReference>
<dbReference type="KEGG" id="sbal:HUE88_01950"/>
<dbReference type="CDD" id="cd22347">
    <property type="entry name" value="PDDEXK_nuclease"/>
    <property type="match status" value="1"/>
</dbReference>
<dbReference type="Gene3D" id="3.40.210.20">
    <property type="entry name" value="MvaI/BcnI restriction endonuclease, catalytic domain"/>
    <property type="match status" value="1"/>
</dbReference>
<dbReference type="InterPro" id="IPR043005">
    <property type="entry name" value="MvaI_BcnI_rec"/>
</dbReference>
<evidence type="ECO:0000259" key="1">
    <source>
        <dbReference type="Pfam" id="PF15515"/>
    </source>
</evidence>
<accession>A0A7S7RNF5</accession>
<dbReference type="AlphaFoldDB" id="A0A7S7RNF5"/>
<organism evidence="2 3">
    <name type="scientific">Candidatus Sulfurimonas baltica</name>
    <dbReference type="NCBI Taxonomy" id="2740404"/>
    <lineage>
        <taxon>Bacteria</taxon>
        <taxon>Pseudomonadati</taxon>
        <taxon>Campylobacterota</taxon>
        <taxon>Epsilonproteobacteria</taxon>
        <taxon>Campylobacterales</taxon>
        <taxon>Sulfurimonadaceae</taxon>
        <taxon>Sulfurimonas</taxon>
    </lineage>
</organism>
<evidence type="ECO:0000313" key="3">
    <source>
        <dbReference type="Proteomes" id="UP000593994"/>
    </source>
</evidence>
<feature type="domain" description="MvaI/BcnI restriction endonuclease" evidence="1">
    <location>
        <begin position="160"/>
        <end position="382"/>
    </location>
</feature>